<dbReference type="EMBL" id="CP002831">
    <property type="protein sequence ID" value="AFC24794.1"/>
    <property type="molecule type" value="Genomic_DNA"/>
</dbReference>
<dbReference type="Proteomes" id="UP000007519">
    <property type="component" value="Chromosome"/>
</dbReference>
<accession>H6L2N7</accession>
<keyword evidence="3" id="KW-1185">Reference proteome</keyword>
<organism evidence="2 3">
    <name type="scientific">Saprospira grandis (strain Lewin)</name>
    <dbReference type="NCBI Taxonomy" id="984262"/>
    <lineage>
        <taxon>Bacteria</taxon>
        <taxon>Pseudomonadati</taxon>
        <taxon>Bacteroidota</taxon>
        <taxon>Saprospiria</taxon>
        <taxon>Saprospirales</taxon>
        <taxon>Saprospiraceae</taxon>
        <taxon>Saprospira</taxon>
    </lineage>
</organism>
<protein>
    <submittedName>
        <fullName evidence="2">Uncharacterized protein</fullName>
    </submittedName>
</protein>
<evidence type="ECO:0000313" key="3">
    <source>
        <dbReference type="Proteomes" id="UP000007519"/>
    </source>
</evidence>
<gene>
    <name evidence="2" type="ordered locus">SGRA_2063</name>
</gene>
<dbReference type="KEGG" id="sgn:SGRA_2063"/>
<dbReference type="Gene3D" id="2.40.160.20">
    <property type="match status" value="1"/>
</dbReference>
<evidence type="ECO:0000313" key="2">
    <source>
        <dbReference type="EMBL" id="AFC24794.1"/>
    </source>
</evidence>
<dbReference type="AlphaFoldDB" id="H6L2N7"/>
<reference evidence="2 3" key="1">
    <citation type="journal article" date="2012" name="Stand. Genomic Sci.">
        <title>Complete genome sequencing and analysis of Saprospira grandis str. Lewin, a predatory marine bacterium.</title>
        <authorList>
            <person name="Saw J.H."/>
            <person name="Yuryev A."/>
            <person name="Kanbe M."/>
            <person name="Hou S."/>
            <person name="Young A.G."/>
            <person name="Aizawa S."/>
            <person name="Alam M."/>
        </authorList>
    </citation>
    <scope>NUCLEOTIDE SEQUENCE [LARGE SCALE GENOMIC DNA]</scope>
    <source>
        <strain evidence="2 3">Lewin</strain>
    </source>
</reference>
<name>H6L2N7_SAPGL</name>
<feature type="signal peptide" evidence="1">
    <location>
        <begin position="1"/>
        <end position="22"/>
    </location>
</feature>
<dbReference type="SUPFAM" id="SSF56925">
    <property type="entry name" value="OMPA-like"/>
    <property type="match status" value="1"/>
</dbReference>
<dbReference type="HOGENOM" id="CLU_969404_0_0_10"/>
<feature type="chain" id="PRO_5003603834" evidence="1">
    <location>
        <begin position="23"/>
        <end position="287"/>
    </location>
</feature>
<dbReference type="STRING" id="984262.SGRA_2063"/>
<keyword evidence="1" id="KW-0732">Signal</keyword>
<sequence length="287" mass="31419">MKRTALFSFLSLFLLAGFGLKAQTGPYARLGVGYGMGATTDQLGTTYVEDANGDFTEENIYGTYGGGFDVNLDLGYNFSQNFGFGLGVDYLFGSTVTRDEYTDPSQTSMTEVYTRQLRLSPNFTVRGNNEGMVQPYGGLGLVIPVTGTTYSNTEDVYTGISGTATQKVETKGQFTLGYEAFAGVYFKVPNDKVRIFAELRYTGLRIRAKEAEIVELMQPDMSTGTIIDVIDLRPDPYTEINFVDEIDQDTNANRNAGDPIEQLRTSTNFSSFGIQVGVAMSFGGDEE</sequence>
<evidence type="ECO:0000256" key="1">
    <source>
        <dbReference type="SAM" id="SignalP"/>
    </source>
</evidence>
<proteinExistence type="predicted"/>
<dbReference type="InterPro" id="IPR011250">
    <property type="entry name" value="OMP/PagP_B-barrel"/>
</dbReference>
<dbReference type="eggNOG" id="COG3637">
    <property type="taxonomic scope" value="Bacteria"/>
</dbReference>